<evidence type="ECO:0000313" key="1">
    <source>
        <dbReference type="EMBL" id="MBB4922255.1"/>
    </source>
</evidence>
<protein>
    <submittedName>
        <fullName evidence="1">Uncharacterized protein</fullName>
    </submittedName>
</protein>
<dbReference type="RefSeq" id="WP_221521471.1">
    <property type="nucleotide sequence ID" value="NZ_JACHJV010000001.1"/>
</dbReference>
<dbReference type="EMBL" id="JACHJV010000001">
    <property type="protein sequence ID" value="MBB4922255.1"/>
    <property type="molecule type" value="Genomic_DNA"/>
</dbReference>
<comment type="caution">
    <text evidence="1">The sequence shown here is derived from an EMBL/GenBank/DDBJ whole genome shotgun (WGS) entry which is preliminary data.</text>
</comment>
<sequence>MVTCLWCGRRLPADWDGEYCSTRCALLDAREGGLISDAILTCLNCRATKPEPTGTPTDFYPSEHCGECPPWCCEDCGQMSSADKLCSCWIVLADLPFADVKALFAADGTFNIGAPGTQGTGA</sequence>
<keyword evidence="2" id="KW-1185">Reference proteome</keyword>
<dbReference type="AlphaFoldDB" id="A0A7W7QYP7"/>
<proteinExistence type="predicted"/>
<evidence type="ECO:0000313" key="2">
    <source>
        <dbReference type="Proteomes" id="UP000540506"/>
    </source>
</evidence>
<organism evidence="1 2">
    <name type="scientific">Kitasatospora kifunensis</name>
    <name type="common">Streptomyces kifunensis</name>
    <dbReference type="NCBI Taxonomy" id="58351"/>
    <lineage>
        <taxon>Bacteria</taxon>
        <taxon>Bacillati</taxon>
        <taxon>Actinomycetota</taxon>
        <taxon>Actinomycetes</taxon>
        <taxon>Kitasatosporales</taxon>
        <taxon>Streptomycetaceae</taxon>
        <taxon>Kitasatospora</taxon>
    </lineage>
</organism>
<gene>
    <name evidence="1" type="ORF">FHR34_001248</name>
</gene>
<dbReference type="Proteomes" id="UP000540506">
    <property type="component" value="Unassembled WGS sequence"/>
</dbReference>
<name>A0A7W7QYP7_KITKI</name>
<reference evidence="1 2" key="1">
    <citation type="submission" date="2020-08" db="EMBL/GenBank/DDBJ databases">
        <title>Sequencing the genomes of 1000 actinobacteria strains.</title>
        <authorList>
            <person name="Klenk H.-P."/>
        </authorList>
    </citation>
    <scope>NUCLEOTIDE SEQUENCE [LARGE SCALE GENOMIC DNA]</scope>
    <source>
        <strain evidence="1 2">DSM 41654</strain>
    </source>
</reference>
<accession>A0A7W7QYP7</accession>